<sequence length="641" mass="69663">MPTELPGKMAHHRSSIVISPGLSSEGGEGEEQGQKEVDECGDYLADPALWWDPLPQPYRLIDDILQEELRELWSLLEIREEKRKEEEKTNKPIRKTEEAIMIPGLLGATRLEQLVCGEKEYLLAGLGGDSGLVSLDYKKNDLISTPMEGRVTSISAQIIQQQRQPSAAAAKRGGGGGSGGGDKNVLGGSVGGEQKEESACLLVAVSSGEGGGQILLTKDNQFYSIVELEGMDRVLKVLLSTGGNYLAVTGLVNSNDSPVLINVYSLPVDAWLQQVGGDQESYSKPSLLCSITSPPPFTHCPVNDATQIIKQFPDRPSSSLFTGVSHGLTKSYMNIRSSQFQERRKGFLPEPNEESSVVGKEIGACMSFMHYWKGQYYNLPKGLLVHWQYFSRVDVYLFQDKVKAPPTLSVPDQVYIQPYLVSSVSLSSDCSFLAIGQCPGLLSLFDLSATIGSFWGVINIAPVSITALYFVNCVPSRKAEIIVGCKDGSVVHAKWAGPGRPTITKLTEGYRVSGPVYELKQNTSLPSTITSLHGGESQLIMWDIDKGEAIGSFCLPPSYSLLSDPKGTLATGSDVTAVIAKMEDTEEVGVFSWNLSSCEALRKTWLKSDSKPSSTEKLSAGPNRNKRSVYEELLSLISTEQ</sequence>
<dbReference type="STRING" id="400682.A0A1X7U3N3"/>
<dbReference type="KEGG" id="aqu:105314002"/>
<dbReference type="AlphaFoldDB" id="A0A1X7U3N3"/>
<feature type="region of interest" description="Disordered" evidence="1">
    <location>
        <begin position="1"/>
        <end position="36"/>
    </location>
</feature>
<keyword evidence="3" id="KW-1185">Reference proteome</keyword>
<dbReference type="Proteomes" id="UP000007879">
    <property type="component" value="Unassembled WGS sequence"/>
</dbReference>
<accession>A0A1X7U3N3</accession>
<reference evidence="3" key="1">
    <citation type="journal article" date="2010" name="Nature">
        <title>The Amphimedon queenslandica genome and the evolution of animal complexity.</title>
        <authorList>
            <person name="Srivastava M."/>
            <person name="Simakov O."/>
            <person name="Chapman J."/>
            <person name="Fahey B."/>
            <person name="Gauthier M.E."/>
            <person name="Mitros T."/>
            <person name="Richards G.S."/>
            <person name="Conaco C."/>
            <person name="Dacre M."/>
            <person name="Hellsten U."/>
            <person name="Larroux C."/>
            <person name="Putnam N.H."/>
            <person name="Stanke M."/>
            <person name="Adamska M."/>
            <person name="Darling A."/>
            <person name="Degnan S.M."/>
            <person name="Oakley T.H."/>
            <person name="Plachetzki D.C."/>
            <person name="Zhai Y."/>
            <person name="Adamski M."/>
            <person name="Calcino A."/>
            <person name="Cummins S.F."/>
            <person name="Goodstein D.M."/>
            <person name="Harris C."/>
            <person name="Jackson D.J."/>
            <person name="Leys S.P."/>
            <person name="Shu S."/>
            <person name="Woodcroft B.J."/>
            <person name="Vervoort M."/>
            <person name="Kosik K.S."/>
            <person name="Manning G."/>
            <person name="Degnan B.M."/>
            <person name="Rokhsar D.S."/>
        </authorList>
    </citation>
    <scope>NUCLEOTIDE SEQUENCE [LARGE SCALE GENOMIC DNA]</scope>
</reference>
<evidence type="ECO:0000313" key="3">
    <source>
        <dbReference type="Proteomes" id="UP000007879"/>
    </source>
</evidence>
<protein>
    <submittedName>
        <fullName evidence="2">Uncharacterized protein</fullName>
    </submittedName>
</protein>
<dbReference type="OrthoDB" id="547231at2759"/>
<feature type="compositionally biased region" description="Gly residues" evidence="1">
    <location>
        <begin position="172"/>
        <end position="182"/>
    </location>
</feature>
<gene>
    <name evidence="2" type="primary">105314002</name>
</gene>
<dbReference type="InterPro" id="IPR036322">
    <property type="entry name" value="WD40_repeat_dom_sf"/>
</dbReference>
<proteinExistence type="predicted"/>
<dbReference type="EnsemblMetazoa" id="Aqu2.1.22061_001">
    <property type="protein sequence ID" value="Aqu2.1.22061_001"/>
    <property type="gene ID" value="Aqu2.1.22061"/>
</dbReference>
<dbReference type="EnsemblMetazoa" id="XM_011407883.2">
    <property type="protein sequence ID" value="XP_011406185.2"/>
    <property type="gene ID" value="LOC105314002"/>
</dbReference>
<name>A0A1X7U3N3_AMPQE</name>
<evidence type="ECO:0000313" key="2">
    <source>
        <dbReference type="EnsemblMetazoa" id="Aqu2.1.22061_001"/>
    </source>
</evidence>
<reference evidence="2" key="2">
    <citation type="submission" date="2017-05" db="UniProtKB">
        <authorList>
            <consortium name="EnsemblMetazoa"/>
        </authorList>
    </citation>
    <scope>IDENTIFICATION</scope>
</reference>
<dbReference type="SUPFAM" id="SSF50978">
    <property type="entry name" value="WD40 repeat-like"/>
    <property type="match status" value="1"/>
</dbReference>
<feature type="region of interest" description="Disordered" evidence="1">
    <location>
        <begin position="165"/>
        <end position="191"/>
    </location>
</feature>
<dbReference type="InParanoid" id="A0A1X7U3N3"/>
<organism evidence="2">
    <name type="scientific">Amphimedon queenslandica</name>
    <name type="common">Sponge</name>
    <dbReference type="NCBI Taxonomy" id="400682"/>
    <lineage>
        <taxon>Eukaryota</taxon>
        <taxon>Metazoa</taxon>
        <taxon>Porifera</taxon>
        <taxon>Demospongiae</taxon>
        <taxon>Heteroscleromorpha</taxon>
        <taxon>Haplosclerida</taxon>
        <taxon>Niphatidae</taxon>
        <taxon>Amphimedon</taxon>
    </lineage>
</organism>
<dbReference type="EnsemblMetazoa" id="XM_020000849.1">
    <property type="protein sequence ID" value="XP_019856408.1"/>
    <property type="gene ID" value="LOC105314002"/>
</dbReference>
<evidence type="ECO:0000256" key="1">
    <source>
        <dbReference type="SAM" id="MobiDB-lite"/>
    </source>
</evidence>